<dbReference type="EMBL" id="BJND01000132">
    <property type="protein sequence ID" value="GEC10656.1"/>
    <property type="molecule type" value="Genomic_DNA"/>
</dbReference>
<dbReference type="AlphaFoldDB" id="A0A4Y3W041"/>
<evidence type="ECO:0000313" key="3">
    <source>
        <dbReference type="Proteomes" id="UP000317881"/>
    </source>
</evidence>
<gene>
    <name evidence="2" type="ORF">SSP24_83110</name>
</gene>
<protein>
    <submittedName>
        <fullName evidence="2">Uncharacterized protein</fullName>
    </submittedName>
</protein>
<dbReference type="Proteomes" id="UP000317881">
    <property type="component" value="Unassembled WGS sequence"/>
</dbReference>
<feature type="region of interest" description="Disordered" evidence="1">
    <location>
        <begin position="26"/>
        <end position="47"/>
    </location>
</feature>
<keyword evidence="3" id="KW-1185">Reference proteome</keyword>
<sequence>MRLAFPASLLLPVRGERPLPLFRSLRLPQRSDPHGPRTGHPAGRRCRPDHARTLRSLELTDEITTELTVLVGIDRVSQP</sequence>
<accession>A0A4Y3W041</accession>
<evidence type="ECO:0000313" key="2">
    <source>
        <dbReference type="EMBL" id="GEC10656.1"/>
    </source>
</evidence>
<proteinExistence type="predicted"/>
<name>A0A4Y3W041_9ACTN</name>
<evidence type="ECO:0000256" key="1">
    <source>
        <dbReference type="SAM" id="MobiDB-lite"/>
    </source>
</evidence>
<comment type="caution">
    <text evidence="2">The sequence shown here is derived from an EMBL/GenBank/DDBJ whole genome shotgun (WGS) entry which is preliminary data.</text>
</comment>
<reference evidence="2 3" key="1">
    <citation type="submission" date="2019-06" db="EMBL/GenBank/DDBJ databases">
        <title>Whole genome shotgun sequence of Streptomyces spinoverrucosus NBRC 14228.</title>
        <authorList>
            <person name="Hosoyama A."/>
            <person name="Uohara A."/>
            <person name="Ohji S."/>
            <person name="Ichikawa N."/>
        </authorList>
    </citation>
    <scope>NUCLEOTIDE SEQUENCE [LARGE SCALE GENOMIC DNA]</scope>
    <source>
        <strain evidence="2 3">NBRC 14228</strain>
    </source>
</reference>
<organism evidence="2 3">
    <name type="scientific">Streptomyces spinoverrucosus</name>
    <dbReference type="NCBI Taxonomy" id="284043"/>
    <lineage>
        <taxon>Bacteria</taxon>
        <taxon>Bacillati</taxon>
        <taxon>Actinomycetota</taxon>
        <taxon>Actinomycetes</taxon>
        <taxon>Kitasatosporales</taxon>
        <taxon>Streptomycetaceae</taxon>
        <taxon>Streptomyces</taxon>
    </lineage>
</organism>